<dbReference type="PANTHER" id="PTHR22600:SF57">
    <property type="entry name" value="BETA-N-ACETYLHEXOSAMINIDASE"/>
    <property type="match status" value="1"/>
</dbReference>
<dbReference type="GO" id="GO:0030203">
    <property type="term" value="P:glycosaminoglycan metabolic process"/>
    <property type="evidence" value="ECO:0007669"/>
    <property type="project" value="TreeGrafter"/>
</dbReference>
<evidence type="ECO:0000256" key="4">
    <source>
        <dbReference type="ARBA" id="ARBA00022801"/>
    </source>
</evidence>
<dbReference type="InterPro" id="IPR015882">
    <property type="entry name" value="HEX_bac_N"/>
</dbReference>
<dbReference type="Pfam" id="PF00728">
    <property type="entry name" value="Glyco_hydro_20"/>
    <property type="match status" value="1"/>
</dbReference>
<evidence type="ECO:0000256" key="6">
    <source>
        <dbReference type="PIRSR" id="PIRSR625705-1"/>
    </source>
</evidence>
<evidence type="ECO:0000259" key="7">
    <source>
        <dbReference type="Pfam" id="PF00728"/>
    </source>
</evidence>
<dbReference type="SUPFAM" id="SSF55545">
    <property type="entry name" value="beta-N-acetylhexosaminidase-like domain"/>
    <property type="match status" value="1"/>
</dbReference>
<evidence type="ECO:0000256" key="5">
    <source>
        <dbReference type="ARBA" id="ARBA00023295"/>
    </source>
</evidence>
<name>D6ZVF5_BIFLJ</name>
<protein>
    <recommendedName>
        <fullName evidence="3">beta-N-acetylhexosaminidase</fullName>
        <ecNumber evidence="3">3.2.1.52</ecNumber>
    </recommendedName>
</protein>
<dbReference type="GO" id="GO:0005975">
    <property type="term" value="P:carbohydrate metabolic process"/>
    <property type="evidence" value="ECO:0007669"/>
    <property type="project" value="InterPro"/>
</dbReference>
<dbReference type="CDD" id="cd06565">
    <property type="entry name" value="GH20_GcnA-like"/>
    <property type="match status" value="1"/>
</dbReference>
<dbReference type="InterPro" id="IPR029018">
    <property type="entry name" value="Hex-like_dom2"/>
</dbReference>
<dbReference type="Gene3D" id="3.20.20.80">
    <property type="entry name" value="Glycosidases"/>
    <property type="match status" value="1"/>
</dbReference>
<dbReference type="PRINTS" id="PR00738">
    <property type="entry name" value="GLHYDRLASE20"/>
</dbReference>
<organism evidence="9 10">
    <name type="scientific">Bifidobacterium longum subsp. longum (strain JDM301)</name>
    <dbReference type="NCBI Taxonomy" id="759350"/>
    <lineage>
        <taxon>Bacteria</taxon>
        <taxon>Bacillati</taxon>
        <taxon>Actinomycetota</taxon>
        <taxon>Actinomycetes</taxon>
        <taxon>Bifidobacteriales</taxon>
        <taxon>Bifidobacteriaceae</taxon>
        <taxon>Bifidobacterium</taxon>
    </lineage>
</organism>
<feature type="domain" description="Glycoside hydrolase family 20 catalytic" evidence="7">
    <location>
        <begin position="181"/>
        <end position="426"/>
    </location>
</feature>
<dbReference type="Gene3D" id="3.30.379.10">
    <property type="entry name" value="Chitobiase/beta-hexosaminidase domain 2-like"/>
    <property type="match status" value="1"/>
</dbReference>
<evidence type="ECO:0000313" key="9">
    <source>
        <dbReference type="EMBL" id="ADH00861.1"/>
    </source>
</evidence>
<evidence type="ECO:0000256" key="1">
    <source>
        <dbReference type="ARBA" id="ARBA00001231"/>
    </source>
</evidence>
<dbReference type="EC" id="3.2.1.52" evidence="3"/>
<comment type="similarity">
    <text evidence="2">Belongs to the glycosyl hydrolase 20 family.</text>
</comment>
<keyword evidence="4 9" id="KW-0378">Hydrolase</keyword>
<evidence type="ECO:0000256" key="3">
    <source>
        <dbReference type="ARBA" id="ARBA00012663"/>
    </source>
</evidence>
<proteinExistence type="inferred from homology"/>
<dbReference type="Pfam" id="PF02838">
    <property type="entry name" value="Glyco_hydro_20b"/>
    <property type="match status" value="1"/>
</dbReference>
<dbReference type="GO" id="GO:0016020">
    <property type="term" value="C:membrane"/>
    <property type="evidence" value="ECO:0007669"/>
    <property type="project" value="TreeGrafter"/>
</dbReference>
<gene>
    <name evidence="9" type="ordered locus">BLJ_1417</name>
</gene>
<evidence type="ECO:0000313" key="10">
    <source>
        <dbReference type="Proteomes" id="UP000006740"/>
    </source>
</evidence>
<dbReference type="KEGG" id="bll:BLJ_1417"/>
<dbReference type="PANTHER" id="PTHR22600">
    <property type="entry name" value="BETA-HEXOSAMINIDASE"/>
    <property type="match status" value="1"/>
</dbReference>
<feature type="active site" description="Proton donor" evidence="6">
    <location>
        <position position="335"/>
    </location>
</feature>
<dbReference type="CAZy" id="GH20">
    <property type="family name" value="Glycoside Hydrolase Family 20"/>
</dbReference>
<dbReference type="InterPro" id="IPR017853">
    <property type="entry name" value="GH"/>
</dbReference>
<keyword evidence="5" id="KW-0326">Glycosidase</keyword>
<reference evidence="9 10" key="1">
    <citation type="journal article" date="2010" name="J. Bacteriol.">
        <title>Complete genome sequence of Bifidobacterium longum JDM301.</title>
        <authorList>
            <person name="Wei Y.X."/>
            <person name="Zhang Z.Y."/>
            <person name="Liu C."/>
            <person name="Zhu Y.Z."/>
            <person name="Zhu Y.Q."/>
            <person name="Zheng H."/>
            <person name="Zhao G.P."/>
            <person name="Wang S."/>
            <person name="Guo X.K."/>
        </authorList>
    </citation>
    <scope>NUCLEOTIDE SEQUENCE [LARGE SCALE GENOMIC DNA]</scope>
    <source>
        <strain evidence="9 10">JDM301</strain>
    </source>
</reference>
<dbReference type="SUPFAM" id="SSF51445">
    <property type="entry name" value="(Trans)glycosidases"/>
    <property type="match status" value="1"/>
</dbReference>
<dbReference type="EMBL" id="CP002010">
    <property type="protein sequence ID" value="ADH00861.1"/>
    <property type="molecule type" value="Genomic_DNA"/>
</dbReference>
<comment type="catalytic activity">
    <reaction evidence="1">
        <text>Hydrolysis of terminal non-reducing N-acetyl-D-hexosamine residues in N-acetyl-beta-D-hexosaminides.</text>
        <dbReference type="EC" id="3.2.1.52"/>
    </reaction>
</comment>
<dbReference type="InterPro" id="IPR025705">
    <property type="entry name" value="Beta_hexosaminidase_sua/sub"/>
</dbReference>
<dbReference type="AlphaFoldDB" id="D6ZVF5"/>
<dbReference type="Proteomes" id="UP000006740">
    <property type="component" value="Chromosome"/>
</dbReference>
<evidence type="ECO:0000256" key="2">
    <source>
        <dbReference type="ARBA" id="ARBA00006285"/>
    </source>
</evidence>
<accession>D6ZVF5</accession>
<dbReference type="InterPro" id="IPR015883">
    <property type="entry name" value="Glyco_hydro_20_cat"/>
</dbReference>
<feature type="domain" description="Beta-hexosaminidase bacterial type N-terminal" evidence="8">
    <location>
        <begin position="21"/>
        <end position="177"/>
    </location>
</feature>
<sequence>MKGTAVPTFEYTVDAATLCLTLIPAPMTLEYTHGTAMIRSLVTIEKRIPEYAATEGADETWETLPIEQLSSELERYCGVTVRTRRVRAATGEDDASANAAEDARDARAGAPAAMNGTVISLGLDSRLAHDEYTLDVFASDTIAVRGGGESGLRYGLQTLRQIIGQTSRAIPCLHIQDKPAFAVRAYSLDVTRGRVPTMEFLTWFVDQLALYKYNQFQLYVEHAFAFVELSEAWRGTDPLTAADITYLDEYCARRGIELVPSLATFGHMYMNLRTREHRGLGEFPEDADRPFSFIERMEHHTLNAADPKAHDFASRLIEEYAPLFRSKSFNIGGDETFDLGRGRSAQDAPEAGRDELYAGFVRDLCETLARHGRQPMLWADIALESPRTMDLLPGDITMLNWMYEPQIDESNIQTIAAQGRRQFVCPAVRAWSRFFPDYAGAWLNTYHMALAGVKYGAEGMVVTDWGDYGHVNDPRLSVPGLCYGAQNAWNPIEIDAHEMNRRISVLVYGDESGRIMDGLVRIDSDGVSFPWDLAVQVLELEYGSGTGMLNTDVASYVERSCGGELVFDRTLGCADARRRLLLRNHARLERRRDCDRALIDCGSAVVAVLDGSAREGLNPELLWVMLDGQRLFNRLGEELLVLAGGEDACDTKDVTGRALDASRRARLAADLELWFERYRVQWLSIGRYAELARIAHVVWSFADILRRGAL</sequence>
<dbReference type="GO" id="GO:0004563">
    <property type="term" value="F:beta-N-acetylhexosaminidase activity"/>
    <property type="evidence" value="ECO:0007669"/>
    <property type="project" value="UniProtKB-EC"/>
</dbReference>
<dbReference type="HOGENOM" id="CLU_020160_0_0_11"/>
<evidence type="ECO:0000259" key="8">
    <source>
        <dbReference type="Pfam" id="PF02838"/>
    </source>
</evidence>